<dbReference type="RefSeq" id="WP_091713442.1">
    <property type="nucleotide sequence ID" value="NZ_FNHS01000002.1"/>
</dbReference>
<evidence type="ECO:0000313" key="2">
    <source>
        <dbReference type="Proteomes" id="UP000198704"/>
    </source>
</evidence>
<dbReference type="OrthoDB" id="8899520at2"/>
<evidence type="ECO:0000313" key="1">
    <source>
        <dbReference type="EMBL" id="SDM48270.1"/>
    </source>
</evidence>
<accession>A0A1G9TKV3</accession>
<name>A0A1G9TKV3_9HYPH</name>
<sequence length="139" mass="15398">MLVGTSLRFLSFHAIRQVLDLSAYFAEATVPELRAFARTEGIHVADEEAFVAMADTWVRKKVTLIGRNGILAAVSSAEIQRAALEFGIEVQTVQANGREAVTLPGVKAELKALLKFLDEDYYRSPLQGRNYVTNSKRLV</sequence>
<dbReference type="Proteomes" id="UP000198704">
    <property type="component" value="Unassembled WGS sequence"/>
</dbReference>
<gene>
    <name evidence="1" type="ORF">SAMN05216360_102220</name>
</gene>
<protein>
    <submittedName>
        <fullName evidence="1">Uncharacterized protein</fullName>
    </submittedName>
</protein>
<reference evidence="2" key="1">
    <citation type="submission" date="2016-10" db="EMBL/GenBank/DDBJ databases">
        <authorList>
            <person name="Varghese N."/>
            <person name="Submissions S."/>
        </authorList>
    </citation>
    <scope>NUCLEOTIDE SEQUENCE [LARGE SCALE GENOMIC DNA]</scope>
    <source>
        <strain evidence="2">BL47</strain>
    </source>
</reference>
<organism evidence="1 2">
    <name type="scientific">Methylobacterium phyllostachyos</name>
    <dbReference type="NCBI Taxonomy" id="582672"/>
    <lineage>
        <taxon>Bacteria</taxon>
        <taxon>Pseudomonadati</taxon>
        <taxon>Pseudomonadota</taxon>
        <taxon>Alphaproteobacteria</taxon>
        <taxon>Hyphomicrobiales</taxon>
        <taxon>Methylobacteriaceae</taxon>
        <taxon>Methylobacterium</taxon>
    </lineage>
</organism>
<keyword evidence="2" id="KW-1185">Reference proteome</keyword>
<dbReference type="AlphaFoldDB" id="A0A1G9TKV3"/>
<dbReference type="EMBL" id="FNHS01000002">
    <property type="protein sequence ID" value="SDM48270.1"/>
    <property type="molecule type" value="Genomic_DNA"/>
</dbReference>
<proteinExistence type="predicted"/>